<reference evidence="7 8" key="1">
    <citation type="journal article" date="2025" name="Int. J. Syst. Evol. Microbiol.">
        <title>Desulfovibrio falkowii sp. nov., Porphyromonas miyakawae sp. nov., Mediterraneibacter flintii sp. nov. and Owariibacterium komagatae gen. nov., sp. nov., isolated from human faeces.</title>
        <authorList>
            <person name="Hamaguchi T."/>
            <person name="Ohara M."/>
            <person name="Hisatomi A."/>
            <person name="Sekiguchi K."/>
            <person name="Takeda J.I."/>
            <person name="Ueyama J."/>
            <person name="Ito M."/>
            <person name="Nishiwaki H."/>
            <person name="Ogi T."/>
            <person name="Hirayama M."/>
            <person name="Ohkuma M."/>
            <person name="Sakamoto M."/>
            <person name="Ohno K."/>
        </authorList>
    </citation>
    <scope>NUCLEOTIDE SEQUENCE [LARGE SCALE GENOMIC DNA]</scope>
    <source>
        <strain evidence="7 8">13CB8C</strain>
    </source>
</reference>
<dbReference type="PROSITE" id="PS51149">
    <property type="entry name" value="GLY_RADICAL_2"/>
    <property type="match status" value="1"/>
</dbReference>
<evidence type="ECO:0000313" key="8">
    <source>
        <dbReference type="Proteomes" id="UP001628192"/>
    </source>
</evidence>
<dbReference type="InterPro" id="IPR019777">
    <property type="entry name" value="Form_AcTrfase_GR_CS"/>
</dbReference>
<evidence type="ECO:0000259" key="6">
    <source>
        <dbReference type="PROSITE" id="PS51554"/>
    </source>
</evidence>
<dbReference type="CDD" id="cd01677">
    <property type="entry name" value="PFL2_DhaB_BssA"/>
    <property type="match status" value="1"/>
</dbReference>
<evidence type="ECO:0000256" key="4">
    <source>
        <dbReference type="SAM" id="MobiDB-lite"/>
    </source>
</evidence>
<dbReference type="NCBIfam" id="TIGR04394">
    <property type="entry name" value="choline_CutC"/>
    <property type="match status" value="1"/>
</dbReference>
<keyword evidence="2" id="KW-0456">Lyase</keyword>
<dbReference type="Pfam" id="PF02901">
    <property type="entry name" value="PFL-like"/>
    <property type="match status" value="1"/>
</dbReference>
<dbReference type="PROSITE" id="PS51554">
    <property type="entry name" value="PFL"/>
    <property type="match status" value="1"/>
</dbReference>
<accession>A0ABQ0E6Y3</accession>
<dbReference type="Gene3D" id="3.20.70.20">
    <property type="match status" value="1"/>
</dbReference>
<dbReference type="InterPro" id="IPR030897">
    <property type="entry name" value="Choline_CutC"/>
</dbReference>
<feature type="domain" description="Glycine radical" evidence="5">
    <location>
        <begin position="727"/>
        <end position="848"/>
    </location>
</feature>
<keyword evidence="1 3" id="KW-0556">Organic radical</keyword>
<feature type="domain" description="PFL" evidence="6">
    <location>
        <begin position="62"/>
        <end position="720"/>
    </location>
</feature>
<dbReference type="EMBL" id="BAAFSG010000001">
    <property type="protein sequence ID" value="GAB1253493.1"/>
    <property type="molecule type" value="Genomic_DNA"/>
</dbReference>
<evidence type="ECO:0000256" key="3">
    <source>
        <dbReference type="PROSITE-ProRule" id="PRU00493"/>
    </source>
</evidence>
<comment type="caution">
    <text evidence="7">The sequence shown here is derived from an EMBL/GenBank/DDBJ whole genome shotgun (WGS) entry which is preliminary data.</text>
</comment>
<sequence length="848" mass="95208">MDLHDFSSKIAEVTKNLSPEEREQLRKIFATVTLPAQSAPSAAAQPSPAAHSGPGVPEGPTQRHVLLKENYLKQVPRITIHRARTITKIDKENPGMPRILLRATAFRHCCESAPLIIQDHELIVGAPNGAPRAGAFSPEISWRWLRDELDTIDSRAQDPFHLAEEDKKILCEEIFPYWAGKSVDEYCEAQYREAGLWELSGESYVSDCSYHALNGGGDSNPGYDVILMKKGMLDIQREAREHLEQLSYDRPEDIDKIYFYKSVIETTEGVMIYARRMSEYAAQLAARENDPRRKAELLKIAEVNARVPAHAPTTFWEAIQAVWTVESLLVVEENQTGMSIGRVDQYMYPFYKADIEAGRMTPYEAFDLAGCMLIKMSEMMWLTSEGSSKFFAGYQPFVNMCVGGVSREGRDATNDLTYLLMDAVRHVRIYQPSLATRVHNTSPQEYLKKIVSVIRSGMGFPAVHFDDTHIKMMLAKGVDIEDARDYCLMGCVEPQKSGRLYQWTSTAYTQWPICIELVLNRGVPLWYGKQVCPDLGDLSQFDTFEKFDAAVKEQIRYITKWSSVATVISQRVHRDLAPKPLMSIMYEGCMEKGRDVAAGGAMYNFGPGVIWSGLATYADSMAAIKKLVYDDRKYTLQQLNEALKANFEGYDAILADCLAAPKYGNDDDYADDIAADLIAFTEREHRKYRTLYSILSHGTLSISNNTPFGQLLGASAGGRKAWQPLSDGISPTQGADYKGPTAIIKSVSKMSNDNMNIGMVHNFKLMPGLLDTPEGEQGIITLIRSASILGNGEMQFNYLDNKTMLEAQQNPKDYRDLVVRVAGYSAFFVELCKDVQDEIISRTVLRHF</sequence>
<evidence type="ECO:0000259" key="5">
    <source>
        <dbReference type="PROSITE" id="PS51149"/>
    </source>
</evidence>
<dbReference type="Proteomes" id="UP001628192">
    <property type="component" value="Unassembled WGS sequence"/>
</dbReference>
<evidence type="ECO:0000313" key="7">
    <source>
        <dbReference type="EMBL" id="GAB1253493.1"/>
    </source>
</evidence>
<dbReference type="SUPFAM" id="SSF51998">
    <property type="entry name" value="PFL-like glycyl radical enzymes"/>
    <property type="match status" value="1"/>
</dbReference>
<feature type="region of interest" description="Disordered" evidence="4">
    <location>
        <begin position="38"/>
        <end position="61"/>
    </location>
</feature>
<dbReference type="InterPro" id="IPR001150">
    <property type="entry name" value="Gly_radical"/>
</dbReference>
<evidence type="ECO:0000256" key="2">
    <source>
        <dbReference type="ARBA" id="ARBA00023239"/>
    </source>
</evidence>
<feature type="compositionally biased region" description="Low complexity" evidence="4">
    <location>
        <begin position="38"/>
        <end position="50"/>
    </location>
</feature>
<dbReference type="HAMAP" id="MF_02058">
    <property type="entry name" value="Choline_CutC"/>
    <property type="match status" value="1"/>
</dbReference>
<dbReference type="PANTHER" id="PTHR43641:SF2">
    <property type="entry name" value="DEHYDRATASE YBIW-RELATED"/>
    <property type="match status" value="1"/>
</dbReference>
<keyword evidence="8" id="KW-1185">Reference proteome</keyword>
<dbReference type="PANTHER" id="PTHR43641">
    <property type="entry name" value="FORMATE ACETYLTRANSFERASE 3-RELATED"/>
    <property type="match status" value="1"/>
</dbReference>
<dbReference type="RefSeq" id="WP_012624983.1">
    <property type="nucleotide sequence ID" value="NZ_BAAFSG010000001.1"/>
</dbReference>
<feature type="modified residue" description="Glycine radical" evidence="3">
    <location>
        <position position="823"/>
    </location>
</feature>
<dbReference type="InterPro" id="IPR051215">
    <property type="entry name" value="GRE"/>
</dbReference>
<organism evidence="7 8">
    <name type="scientific">Desulfovibrio falkowii</name>
    <dbReference type="NCBI Taxonomy" id="3136602"/>
    <lineage>
        <taxon>Bacteria</taxon>
        <taxon>Pseudomonadati</taxon>
        <taxon>Thermodesulfobacteriota</taxon>
        <taxon>Desulfovibrionia</taxon>
        <taxon>Desulfovibrionales</taxon>
        <taxon>Desulfovibrionaceae</taxon>
        <taxon>Desulfovibrio</taxon>
    </lineage>
</organism>
<dbReference type="Pfam" id="PF01228">
    <property type="entry name" value="Gly_radical"/>
    <property type="match status" value="1"/>
</dbReference>
<proteinExistence type="inferred from homology"/>
<name>A0ABQ0E6Y3_9BACT</name>
<dbReference type="InterPro" id="IPR004184">
    <property type="entry name" value="PFL_dom"/>
</dbReference>
<protein>
    <submittedName>
        <fullName evidence="7">Choline trimethylamine-lyase</fullName>
    </submittedName>
</protein>
<gene>
    <name evidence="7" type="primary">cutC</name>
    <name evidence="7" type="ORF">Defa_09800</name>
</gene>
<dbReference type="PROSITE" id="PS00850">
    <property type="entry name" value="GLY_RADICAL_1"/>
    <property type="match status" value="1"/>
</dbReference>
<evidence type="ECO:0000256" key="1">
    <source>
        <dbReference type="ARBA" id="ARBA00022818"/>
    </source>
</evidence>